<feature type="region of interest" description="Disordered" evidence="2">
    <location>
        <begin position="390"/>
        <end position="411"/>
    </location>
</feature>
<feature type="transmembrane region" description="Helical" evidence="3">
    <location>
        <begin position="7"/>
        <end position="28"/>
    </location>
</feature>
<comment type="caution">
    <text evidence="5">The sequence shown here is derived from an EMBL/GenBank/DDBJ whole genome shotgun (WGS) entry which is preliminary data.</text>
</comment>
<sequence>MSKASSIGKAVVTLLVIGGVGFGGWKLYKSYGSSEADSSDKVYVQKVSNVNTVTSADLFANSFSGVIVAQKSVDIKYDSSKTVGEVLVAEGDSVKKGDKLLTYDTEAIQIDIDTAKLEVEKLENDIATNEDQIKQYEEEKKKANEDAAVSYTNQILQLQSDIARSKYDIKAKNVEITKLETSLKNAYVVAPIDGTVKDLKDPNSSVSSNDYYSYNDNADVIMKLTAEGDYRVKGVFNEQNQNSIYQGAEVILRSRVDDTTWNGTVTEIDTSPQQNNGEGDEQSNSSKYAFYVEPESLDGFMLGQHILIDTDSGSDVEKTGIWLYEDFIQKDGEKSFVWAKKSDKDVIEKRYITIGQTDEDYGDCEITDGLSTDDYIAYPADYIKAGLTTTTNSSDKDIPENDIGGMDDEGGMMTEDEGMMEEGMDEEDMGGENDFVMNDDGSYSMTDENGNTVEVRTDGSGVITSPDGGVVEVDNEGNCIRGSIDEETGEYIFDYSGESAESEEGAENGGASAFEELYGITEEEFNAMTPEELDAFMKEHYNN</sequence>
<dbReference type="GO" id="GO:1990281">
    <property type="term" value="C:efflux pump complex"/>
    <property type="evidence" value="ECO:0007669"/>
    <property type="project" value="TreeGrafter"/>
</dbReference>
<keyword evidence="3" id="KW-1133">Transmembrane helix</keyword>
<evidence type="ECO:0000256" key="3">
    <source>
        <dbReference type="SAM" id="Phobius"/>
    </source>
</evidence>
<dbReference type="Pfam" id="PF25990">
    <property type="entry name" value="Beta-barrel_YknX"/>
    <property type="match status" value="1"/>
</dbReference>
<dbReference type="PANTHER" id="PTHR30469">
    <property type="entry name" value="MULTIDRUG RESISTANCE PROTEIN MDTA"/>
    <property type="match status" value="1"/>
</dbReference>
<dbReference type="Gene3D" id="2.40.50.100">
    <property type="match status" value="1"/>
</dbReference>
<dbReference type="Gene3D" id="1.10.287.470">
    <property type="entry name" value="Helix hairpin bin"/>
    <property type="match status" value="1"/>
</dbReference>
<keyword evidence="3" id="KW-0472">Membrane</keyword>
<reference evidence="5 6" key="1">
    <citation type="submission" date="2011-02" db="EMBL/GenBank/DDBJ databases">
        <authorList>
            <person name="Nelson K.E."/>
            <person name="Sutton G."/>
            <person name="Torralba M."/>
            <person name="Durkin S."/>
            <person name="Harkins D."/>
            <person name="Montgomery R."/>
            <person name="Ziemer C."/>
            <person name="Klaassens E."/>
            <person name="Ocuiv P."/>
            <person name="Morrison M."/>
        </authorList>
    </citation>
    <scope>NUCLEOTIDE SEQUENCE [LARGE SCALE GENOMIC DNA]</scope>
    <source>
        <strain evidence="5 6">8</strain>
    </source>
</reference>
<evidence type="ECO:0000313" key="6">
    <source>
        <dbReference type="Proteomes" id="UP000004259"/>
    </source>
</evidence>
<dbReference type="AlphaFoldDB" id="E9S8Q5"/>
<dbReference type="Gene3D" id="2.40.30.170">
    <property type="match status" value="1"/>
</dbReference>
<protein>
    <submittedName>
        <fullName evidence="5">Efflux transporter, RND family, MFP subunit</fullName>
    </submittedName>
</protein>
<dbReference type="InterPro" id="IPR058636">
    <property type="entry name" value="Beta-barrel_YknX"/>
</dbReference>
<dbReference type="eggNOG" id="COG0845">
    <property type="taxonomic scope" value="Bacteria"/>
</dbReference>
<keyword evidence="1" id="KW-0175">Coiled coil</keyword>
<dbReference type="PANTHER" id="PTHR30469:SF15">
    <property type="entry name" value="HLYD FAMILY OF SECRETION PROTEINS"/>
    <property type="match status" value="1"/>
</dbReference>
<proteinExistence type="predicted"/>
<accession>E9S8Q5</accession>
<feature type="region of interest" description="Disordered" evidence="2">
    <location>
        <begin position="263"/>
        <end position="284"/>
    </location>
</feature>
<organism evidence="5 6">
    <name type="scientific">Ruminococcus albus 8</name>
    <dbReference type="NCBI Taxonomy" id="246199"/>
    <lineage>
        <taxon>Bacteria</taxon>
        <taxon>Bacillati</taxon>
        <taxon>Bacillota</taxon>
        <taxon>Clostridia</taxon>
        <taxon>Eubacteriales</taxon>
        <taxon>Oscillospiraceae</taxon>
        <taxon>Ruminococcus</taxon>
    </lineage>
</organism>
<evidence type="ECO:0000256" key="2">
    <source>
        <dbReference type="SAM" id="MobiDB-lite"/>
    </source>
</evidence>
<evidence type="ECO:0000259" key="4">
    <source>
        <dbReference type="Pfam" id="PF25990"/>
    </source>
</evidence>
<dbReference type="STRING" id="246199.CUS_5171"/>
<gene>
    <name evidence="5" type="ORF">CUS_5171</name>
</gene>
<dbReference type="RefSeq" id="WP_002847383.1">
    <property type="nucleotide sequence ID" value="NZ_ADKM02000030.1"/>
</dbReference>
<dbReference type="GO" id="GO:0015562">
    <property type="term" value="F:efflux transmembrane transporter activity"/>
    <property type="evidence" value="ECO:0007669"/>
    <property type="project" value="TreeGrafter"/>
</dbReference>
<feature type="domain" description="YknX-like beta-barrel" evidence="4">
    <location>
        <begin position="231"/>
        <end position="297"/>
    </location>
</feature>
<evidence type="ECO:0000256" key="1">
    <source>
        <dbReference type="SAM" id="Coils"/>
    </source>
</evidence>
<dbReference type="EMBL" id="ADKM02000030">
    <property type="protein sequence ID" value="EGC04356.1"/>
    <property type="molecule type" value="Genomic_DNA"/>
</dbReference>
<dbReference type="SUPFAM" id="SSF111369">
    <property type="entry name" value="HlyD-like secretion proteins"/>
    <property type="match status" value="1"/>
</dbReference>
<evidence type="ECO:0000313" key="5">
    <source>
        <dbReference type="EMBL" id="EGC04356.1"/>
    </source>
</evidence>
<feature type="coiled-coil region" evidence="1">
    <location>
        <begin position="105"/>
        <end position="153"/>
    </location>
</feature>
<keyword evidence="3" id="KW-0812">Transmembrane</keyword>
<dbReference type="Proteomes" id="UP000004259">
    <property type="component" value="Unassembled WGS sequence"/>
</dbReference>
<name>E9S8Q5_RUMAL</name>
<keyword evidence="6" id="KW-1185">Reference proteome</keyword>
<dbReference type="Gene3D" id="2.40.420.20">
    <property type="match status" value="1"/>
</dbReference>